<evidence type="ECO:0000313" key="1">
    <source>
        <dbReference type="EMBL" id="CAG8503963.1"/>
    </source>
</evidence>
<organism evidence="1 2">
    <name type="scientific">Acaulospora colombiana</name>
    <dbReference type="NCBI Taxonomy" id="27376"/>
    <lineage>
        <taxon>Eukaryota</taxon>
        <taxon>Fungi</taxon>
        <taxon>Fungi incertae sedis</taxon>
        <taxon>Mucoromycota</taxon>
        <taxon>Glomeromycotina</taxon>
        <taxon>Glomeromycetes</taxon>
        <taxon>Diversisporales</taxon>
        <taxon>Acaulosporaceae</taxon>
        <taxon>Acaulospora</taxon>
    </lineage>
</organism>
<keyword evidence="2" id="KW-1185">Reference proteome</keyword>
<proteinExistence type="predicted"/>
<reference evidence="1" key="1">
    <citation type="submission" date="2021-06" db="EMBL/GenBank/DDBJ databases">
        <authorList>
            <person name="Kallberg Y."/>
            <person name="Tangrot J."/>
            <person name="Rosling A."/>
        </authorList>
    </citation>
    <scope>NUCLEOTIDE SEQUENCE</scope>
    <source>
        <strain evidence="1">CL356</strain>
    </source>
</reference>
<name>A0ACA9L3J0_9GLOM</name>
<dbReference type="Proteomes" id="UP000789525">
    <property type="component" value="Unassembled WGS sequence"/>
</dbReference>
<accession>A0ACA9L3J0</accession>
<protein>
    <submittedName>
        <fullName evidence="1">12510_t:CDS:1</fullName>
    </submittedName>
</protein>
<comment type="caution">
    <text evidence="1">The sequence shown here is derived from an EMBL/GenBank/DDBJ whole genome shotgun (WGS) entry which is preliminary data.</text>
</comment>
<sequence length="134" mass="15317">MDTRSESKDNEMETMPKIDRTSSLISDGMDIDQDQSLKPTSERFSESSPKKRGKRKILKKKTYMNAAGFLVSEDVYEWESFSEDELVPKQNVTNEKSKRVKLESPSTKNGANKRAKKKEELSSQKSLLNFFGKA</sequence>
<evidence type="ECO:0000313" key="2">
    <source>
        <dbReference type="Proteomes" id="UP000789525"/>
    </source>
</evidence>
<dbReference type="EMBL" id="CAJVPT010004086">
    <property type="protein sequence ID" value="CAG8503963.1"/>
    <property type="molecule type" value="Genomic_DNA"/>
</dbReference>
<gene>
    <name evidence="1" type="ORF">ACOLOM_LOCUS2923</name>
</gene>